<dbReference type="Proteomes" id="UP000694540">
    <property type="component" value="Unplaced"/>
</dbReference>
<sequence>NWLLLPMGFSGLPQVSLPTCALVGPPELGDTSLPGSPLSPFAPLSPGAPLSPFGPGGPLAPDGPGIPVRPTAPGKPVAAEEMGENLAAGPKEPAACRIRPLAFLQGFIGCRHSFSTLSPVVT</sequence>
<accession>A0A8C3XAR9</accession>
<name>A0A8C3XAR9_9CETA</name>
<feature type="region of interest" description="Disordered" evidence="1">
    <location>
        <begin position="28"/>
        <end position="90"/>
    </location>
</feature>
<evidence type="ECO:0000256" key="1">
    <source>
        <dbReference type="SAM" id="MobiDB-lite"/>
    </source>
</evidence>
<reference evidence="2" key="1">
    <citation type="submission" date="2025-08" db="UniProtKB">
        <authorList>
            <consortium name="Ensembl"/>
        </authorList>
    </citation>
    <scope>IDENTIFICATION</scope>
</reference>
<evidence type="ECO:0000313" key="2">
    <source>
        <dbReference type="Ensembl" id="ENSCWAP00000022135.1"/>
    </source>
</evidence>
<dbReference type="AlphaFoldDB" id="A0A8C3XAR9"/>
<organism evidence="2 3">
    <name type="scientific">Catagonus wagneri</name>
    <name type="common">Chacoan peccary</name>
    <dbReference type="NCBI Taxonomy" id="51154"/>
    <lineage>
        <taxon>Eukaryota</taxon>
        <taxon>Metazoa</taxon>
        <taxon>Chordata</taxon>
        <taxon>Craniata</taxon>
        <taxon>Vertebrata</taxon>
        <taxon>Euteleostomi</taxon>
        <taxon>Mammalia</taxon>
        <taxon>Eutheria</taxon>
        <taxon>Laurasiatheria</taxon>
        <taxon>Artiodactyla</taxon>
        <taxon>Suina</taxon>
        <taxon>Tayassuidae</taxon>
        <taxon>Catagonus</taxon>
    </lineage>
</organism>
<proteinExistence type="predicted"/>
<evidence type="ECO:0000313" key="3">
    <source>
        <dbReference type="Proteomes" id="UP000694540"/>
    </source>
</evidence>
<protein>
    <submittedName>
        <fullName evidence="2">Uncharacterized protein</fullName>
    </submittedName>
</protein>
<keyword evidence="3" id="KW-1185">Reference proteome</keyword>
<reference evidence="2" key="2">
    <citation type="submission" date="2025-09" db="UniProtKB">
        <authorList>
            <consortium name="Ensembl"/>
        </authorList>
    </citation>
    <scope>IDENTIFICATION</scope>
</reference>
<dbReference type="Ensembl" id="ENSCWAT00000024008.1">
    <property type="protein sequence ID" value="ENSCWAP00000022135.1"/>
    <property type="gene ID" value="ENSCWAG00000016901.1"/>
</dbReference>